<accession>A0ABW9I7V3</accession>
<name>A0ABW9I7V3_9ACTN</name>
<evidence type="ECO:0000313" key="1">
    <source>
        <dbReference type="EMBL" id="MFM9615525.1"/>
    </source>
</evidence>
<dbReference type="RefSeq" id="WP_055719886.1">
    <property type="nucleotide sequence ID" value="NZ_JBJVNI010000036.1"/>
</dbReference>
<evidence type="ECO:0008006" key="3">
    <source>
        <dbReference type="Google" id="ProtNLM"/>
    </source>
</evidence>
<gene>
    <name evidence="1" type="ORF">ACKI18_43435</name>
</gene>
<reference evidence="1 2" key="1">
    <citation type="submission" date="2024-12" db="EMBL/GenBank/DDBJ databases">
        <title>Forecasting of Potato common scab and diversities of Pathogenic streptomyces spp. in china.</title>
        <authorList>
            <person name="Handique U."/>
            <person name="Wu J."/>
        </authorList>
    </citation>
    <scope>NUCLEOTIDE SEQUENCE [LARGE SCALE GENOMIC DNA]</scope>
    <source>
        <strain evidence="1 2">ZRIMU1530</strain>
    </source>
</reference>
<dbReference type="Proteomes" id="UP001631957">
    <property type="component" value="Unassembled WGS sequence"/>
</dbReference>
<comment type="caution">
    <text evidence="1">The sequence shown here is derived from an EMBL/GenBank/DDBJ whole genome shotgun (WGS) entry which is preliminary data.</text>
</comment>
<organism evidence="1 2">
    <name type="scientific">Streptomyces niveiscabiei</name>
    <dbReference type="NCBI Taxonomy" id="164115"/>
    <lineage>
        <taxon>Bacteria</taxon>
        <taxon>Bacillati</taxon>
        <taxon>Actinomycetota</taxon>
        <taxon>Actinomycetes</taxon>
        <taxon>Kitasatosporales</taxon>
        <taxon>Streptomycetaceae</taxon>
        <taxon>Streptomyces</taxon>
    </lineage>
</organism>
<sequence>MSVRTPWWLNLIALVAAIAPCAALGLPWYAAAVAALATGIIADRVWEAILRRRGHDQKTTGGQR</sequence>
<proteinExistence type="predicted"/>
<keyword evidence="2" id="KW-1185">Reference proteome</keyword>
<dbReference type="EMBL" id="JBJVNI010000036">
    <property type="protein sequence ID" value="MFM9615525.1"/>
    <property type="molecule type" value="Genomic_DNA"/>
</dbReference>
<evidence type="ECO:0000313" key="2">
    <source>
        <dbReference type="Proteomes" id="UP001631957"/>
    </source>
</evidence>
<protein>
    <recommendedName>
        <fullName evidence="3">Lipoprotein</fullName>
    </recommendedName>
</protein>